<dbReference type="RefSeq" id="WP_181739657.1">
    <property type="nucleotide sequence ID" value="NZ_JACEMT010000049.1"/>
</dbReference>
<dbReference type="Gene3D" id="3.30.450.20">
    <property type="entry name" value="PAS domain"/>
    <property type="match status" value="1"/>
</dbReference>
<protein>
    <submittedName>
        <fullName evidence="6">EAL domain-containing protein</fullName>
    </submittedName>
</protein>
<evidence type="ECO:0000256" key="3">
    <source>
        <dbReference type="SAM" id="Phobius"/>
    </source>
</evidence>
<sequence>MSPPLERDPVSMTPPQWGVALFALLVLGAVWLFMAYQLKDNREQVEARQTATLANLSFIVAENLGQLLDRARTLRMLVCDVREGHISGGDAGIAALILSDPVFTRLSLYDARGALNYSSSAGAPEQLDAAWRVAPDQDTADIRVLPSAAWQQQDSLPLLLPDQSGGESSFLLLELDLGYFLKLYQKLDFGAQASIQLLSASGQTLAQVDAGGLVVEGGDLDNSLITNSRLQSGRFINRGEAGGATLVGYFQRLESFPFAVVIRQLESDLLAHHQAQRSRYILTVLLLSGVVLAGVAWLLRTMHGRDAHLWALERSEQRNLALLERLQKEHRQTLEAASRDALTGLYNRRLFMELAYSHLLGAKRQGRFAAVLFIDLDRFKAINDSLGHKVGDLLLQAVAGRLNSCLRESDIVSRFGGDEFVVMLTGVKRRDDIAPRVQQLVDILAAPYAELEGSGLSTSPSIGIALSPQDGMDIETLVKHADMAMYTAKRGGRGRYALFDTAPSARDLNTVGLAEQLPSAITRQLEIHLQPRLLLPDYRLAGFEALVRWEHPDFGLLPPAQLLPLAEAQGLMAEVTCQVIRKVCEQWQLWRQEGTTVVPVAVNLGLSQLQDADLPQRIIGLLDDYGVEYAWLELDVNEADLKQLQPEQLDQLRALRQLGIGLNIDDFGSCGLSPEQLRRLPFNRIKLAQSFIRDIYNSYDDNVLLSATISLAQRLGLKVTAKCLETPDQLVYLKLAGCDEVQGHLLSRALSASEVRTYRRQTEPVSGVSGGML</sequence>
<dbReference type="PANTHER" id="PTHR44757:SF2">
    <property type="entry name" value="BIOFILM ARCHITECTURE MAINTENANCE PROTEIN MBAA"/>
    <property type="match status" value="1"/>
</dbReference>
<dbReference type="SUPFAM" id="SSF141868">
    <property type="entry name" value="EAL domain-like"/>
    <property type="match status" value="1"/>
</dbReference>
<dbReference type="EMBL" id="JACEMT010000049">
    <property type="protein sequence ID" value="MBA4502653.1"/>
    <property type="molecule type" value="Genomic_DNA"/>
</dbReference>
<gene>
    <name evidence="6" type="ORF">H1S06_09785</name>
</gene>
<dbReference type="AlphaFoldDB" id="A0A7W1WYL5"/>
<dbReference type="CDD" id="cd01948">
    <property type="entry name" value="EAL"/>
    <property type="match status" value="1"/>
</dbReference>
<dbReference type="NCBIfam" id="TIGR00254">
    <property type="entry name" value="GGDEF"/>
    <property type="match status" value="1"/>
</dbReference>
<dbReference type="InterPro" id="IPR043128">
    <property type="entry name" value="Rev_trsase/Diguanyl_cyclase"/>
</dbReference>
<accession>A0A7W1WYL5</accession>
<dbReference type="PROSITE" id="PS50887">
    <property type="entry name" value="GGDEF"/>
    <property type="match status" value="1"/>
</dbReference>
<proteinExistence type="predicted"/>
<feature type="domain" description="EAL" evidence="4">
    <location>
        <begin position="510"/>
        <end position="763"/>
    </location>
</feature>
<feature type="transmembrane region" description="Helical" evidence="3">
    <location>
        <begin position="280"/>
        <end position="299"/>
    </location>
</feature>
<feature type="domain" description="GGDEF" evidence="5">
    <location>
        <begin position="367"/>
        <end position="501"/>
    </location>
</feature>
<keyword evidence="3" id="KW-0812">Transmembrane</keyword>
<feature type="transmembrane region" description="Helical" evidence="3">
    <location>
        <begin position="20"/>
        <end position="38"/>
    </location>
</feature>
<dbReference type="FunFam" id="3.30.70.270:FF:000001">
    <property type="entry name" value="Diguanylate cyclase domain protein"/>
    <property type="match status" value="1"/>
</dbReference>
<dbReference type="Pfam" id="PF00563">
    <property type="entry name" value="EAL"/>
    <property type="match status" value="1"/>
</dbReference>
<comment type="cofactor">
    <cofactor evidence="1">
        <name>Mg(2+)</name>
        <dbReference type="ChEBI" id="CHEBI:18420"/>
    </cofactor>
</comment>
<evidence type="ECO:0000259" key="4">
    <source>
        <dbReference type="PROSITE" id="PS50883"/>
    </source>
</evidence>
<name>A0A7W1WYL5_9GAMM</name>
<dbReference type="PANTHER" id="PTHR44757">
    <property type="entry name" value="DIGUANYLATE CYCLASE DGCP"/>
    <property type="match status" value="1"/>
</dbReference>
<comment type="caution">
    <text evidence="6">The sequence shown here is derived from an EMBL/GenBank/DDBJ whole genome shotgun (WGS) entry which is preliminary data.</text>
</comment>
<dbReference type="InterPro" id="IPR035919">
    <property type="entry name" value="EAL_sf"/>
</dbReference>
<dbReference type="InterPro" id="IPR052155">
    <property type="entry name" value="Biofilm_reg_signaling"/>
</dbReference>
<dbReference type="PROSITE" id="PS50883">
    <property type="entry name" value="EAL"/>
    <property type="match status" value="1"/>
</dbReference>
<dbReference type="Gene3D" id="3.20.20.450">
    <property type="entry name" value="EAL domain"/>
    <property type="match status" value="1"/>
</dbReference>
<dbReference type="SMART" id="SM00052">
    <property type="entry name" value="EAL"/>
    <property type="match status" value="1"/>
</dbReference>
<dbReference type="Proteomes" id="UP000538931">
    <property type="component" value="Unassembled WGS sequence"/>
</dbReference>
<keyword evidence="3" id="KW-1133">Transmembrane helix</keyword>
<dbReference type="SMART" id="SM00267">
    <property type="entry name" value="GGDEF"/>
    <property type="match status" value="1"/>
</dbReference>
<dbReference type="CDD" id="cd12915">
    <property type="entry name" value="PDC2_DGC_like"/>
    <property type="match status" value="1"/>
</dbReference>
<keyword evidence="7" id="KW-1185">Reference proteome</keyword>
<dbReference type="SUPFAM" id="SSF55073">
    <property type="entry name" value="Nucleotide cyclase"/>
    <property type="match status" value="1"/>
</dbReference>
<reference evidence="6 7" key="1">
    <citation type="submission" date="2020-07" db="EMBL/GenBank/DDBJ databases">
        <title>Bacterium isolated from marien macroalgae.</title>
        <authorList>
            <person name="Zhu K."/>
            <person name="Lu D."/>
            <person name="Du Z."/>
        </authorList>
    </citation>
    <scope>NUCLEOTIDE SEQUENCE [LARGE SCALE GENOMIC DNA]</scope>
    <source>
        <strain evidence="6 7">3-1745</strain>
    </source>
</reference>
<dbReference type="Pfam" id="PF00990">
    <property type="entry name" value="GGDEF"/>
    <property type="match status" value="1"/>
</dbReference>
<dbReference type="InterPro" id="IPR001633">
    <property type="entry name" value="EAL_dom"/>
</dbReference>
<dbReference type="GO" id="GO:0003824">
    <property type="term" value="F:catalytic activity"/>
    <property type="evidence" value="ECO:0007669"/>
    <property type="project" value="UniProtKB-ARBA"/>
</dbReference>
<evidence type="ECO:0000313" key="6">
    <source>
        <dbReference type="EMBL" id="MBA4502653.1"/>
    </source>
</evidence>
<evidence type="ECO:0000256" key="2">
    <source>
        <dbReference type="SAM" id="Coils"/>
    </source>
</evidence>
<evidence type="ECO:0000313" key="7">
    <source>
        <dbReference type="Proteomes" id="UP000538931"/>
    </source>
</evidence>
<feature type="coiled-coil region" evidence="2">
    <location>
        <begin position="312"/>
        <end position="340"/>
    </location>
</feature>
<evidence type="ECO:0000256" key="1">
    <source>
        <dbReference type="ARBA" id="ARBA00001946"/>
    </source>
</evidence>
<evidence type="ECO:0000259" key="5">
    <source>
        <dbReference type="PROSITE" id="PS50887"/>
    </source>
</evidence>
<dbReference type="Gene3D" id="3.30.70.270">
    <property type="match status" value="1"/>
</dbReference>
<keyword evidence="2" id="KW-0175">Coiled coil</keyword>
<keyword evidence="3" id="KW-0472">Membrane</keyword>
<dbReference type="InterPro" id="IPR029787">
    <property type="entry name" value="Nucleotide_cyclase"/>
</dbReference>
<dbReference type="InterPro" id="IPR000160">
    <property type="entry name" value="GGDEF_dom"/>
</dbReference>
<organism evidence="6 7">
    <name type="scientific">Marinobacterium marinum</name>
    <dbReference type="NCBI Taxonomy" id="2756129"/>
    <lineage>
        <taxon>Bacteria</taxon>
        <taxon>Pseudomonadati</taxon>
        <taxon>Pseudomonadota</taxon>
        <taxon>Gammaproteobacteria</taxon>
        <taxon>Oceanospirillales</taxon>
        <taxon>Oceanospirillaceae</taxon>
        <taxon>Marinobacterium</taxon>
    </lineage>
</organism>
<dbReference type="CDD" id="cd01949">
    <property type="entry name" value="GGDEF"/>
    <property type="match status" value="1"/>
</dbReference>